<dbReference type="InterPro" id="IPR004344">
    <property type="entry name" value="TTL/TTLL_fam"/>
</dbReference>
<evidence type="ECO:0000256" key="1">
    <source>
        <dbReference type="ARBA" id="ARBA00004120"/>
    </source>
</evidence>
<keyword evidence="8" id="KW-0969">Cilium</keyword>
<reference evidence="12 13" key="1">
    <citation type="submission" date="2017-08" db="EMBL/GenBank/DDBJ databases">
        <title>Acidophilic green algal genome provides insights into adaptation to an acidic environment.</title>
        <authorList>
            <person name="Hirooka S."/>
            <person name="Hirose Y."/>
            <person name="Kanesaki Y."/>
            <person name="Higuchi S."/>
            <person name="Fujiwara T."/>
            <person name="Onuma R."/>
            <person name="Era A."/>
            <person name="Ohbayashi R."/>
            <person name="Uzuka A."/>
            <person name="Nozaki H."/>
            <person name="Yoshikawa H."/>
            <person name="Miyagishima S.Y."/>
        </authorList>
    </citation>
    <scope>NUCLEOTIDE SEQUENCE [LARGE SCALE GENOMIC DNA]</scope>
    <source>
        <strain evidence="12 13">NIES-2499</strain>
    </source>
</reference>
<keyword evidence="6" id="KW-0547">Nucleotide-binding</keyword>
<evidence type="ECO:0000256" key="7">
    <source>
        <dbReference type="ARBA" id="ARBA00022840"/>
    </source>
</evidence>
<dbReference type="Gene3D" id="3.30.470.20">
    <property type="entry name" value="ATP-grasp fold, B domain"/>
    <property type="match status" value="1"/>
</dbReference>
<dbReference type="Pfam" id="PF03133">
    <property type="entry name" value="TTL"/>
    <property type="match status" value="1"/>
</dbReference>
<keyword evidence="10" id="KW-0966">Cell projection</keyword>
<dbReference type="GO" id="GO:0005874">
    <property type="term" value="C:microtubule"/>
    <property type="evidence" value="ECO:0007669"/>
    <property type="project" value="UniProtKB-KW"/>
</dbReference>
<evidence type="ECO:0000256" key="3">
    <source>
        <dbReference type="ARBA" id="ARBA00022490"/>
    </source>
</evidence>
<keyword evidence="13" id="KW-1185">Reference proteome</keyword>
<dbReference type="AlphaFoldDB" id="A0A250XCF9"/>
<feature type="compositionally biased region" description="Low complexity" evidence="11">
    <location>
        <begin position="464"/>
        <end position="473"/>
    </location>
</feature>
<dbReference type="PANTHER" id="PTHR12241">
    <property type="entry name" value="TUBULIN POLYGLUTAMYLASE"/>
    <property type="match status" value="1"/>
</dbReference>
<protein>
    <recommendedName>
        <fullName evidence="14">Tubulin--tyrosine ligase-like protein 9</fullName>
    </recommendedName>
</protein>
<feature type="region of interest" description="Disordered" evidence="11">
    <location>
        <begin position="403"/>
        <end position="473"/>
    </location>
</feature>
<comment type="similarity">
    <text evidence="2">Belongs to the tubulin polyglutamylase family.</text>
</comment>
<evidence type="ECO:0000256" key="9">
    <source>
        <dbReference type="ARBA" id="ARBA00023212"/>
    </source>
</evidence>
<evidence type="ECO:0000256" key="5">
    <source>
        <dbReference type="ARBA" id="ARBA00022701"/>
    </source>
</evidence>
<gene>
    <name evidence="12" type="ORF">CEUSTIGMA_g8006.t1</name>
</gene>
<dbReference type="Proteomes" id="UP000232323">
    <property type="component" value="Unassembled WGS sequence"/>
</dbReference>
<organism evidence="12 13">
    <name type="scientific">Chlamydomonas eustigma</name>
    <dbReference type="NCBI Taxonomy" id="1157962"/>
    <lineage>
        <taxon>Eukaryota</taxon>
        <taxon>Viridiplantae</taxon>
        <taxon>Chlorophyta</taxon>
        <taxon>core chlorophytes</taxon>
        <taxon>Chlorophyceae</taxon>
        <taxon>CS clade</taxon>
        <taxon>Chlamydomonadales</taxon>
        <taxon>Chlamydomonadaceae</taxon>
        <taxon>Chlamydomonas</taxon>
    </lineage>
</organism>
<evidence type="ECO:0000313" key="12">
    <source>
        <dbReference type="EMBL" id="GAX80569.1"/>
    </source>
</evidence>
<feature type="compositionally biased region" description="Low complexity" evidence="11">
    <location>
        <begin position="445"/>
        <end position="457"/>
    </location>
</feature>
<evidence type="ECO:0000256" key="8">
    <source>
        <dbReference type="ARBA" id="ARBA00023069"/>
    </source>
</evidence>
<keyword evidence="4" id="KW-0436">Ligase</keyword>
<evidence type="ECO:0000256" key="6">
    <source>
        <dbReference type="ARBA" id="ARBA00022741"/>
    </source>
</evidence>
<dbReference type="GO" id="GO:0005524">
    <property type="term" value="F:ATP binding"/>
    <property type="evidence" value="ECO:0007669"/>
    <property type="project" value="UniProtKB-KW"/>
</dbReference>
<comment type="subcellular location">
    <subcellularLocation>
        <location evidence="1">Cytoplasm</location>
        <location evidence="1">Cytoskeleton</location>
        <location evidence="1">Cilium basal body</location>
    </subcellularLocation>
</comment>
<keyword evidence="9" id="KW-0206">Cytoskeleton</keyword>
<dbReference type="STRING" id="1157962.A0A250XCF9"/>
<comment type="caution">
    <text evidence="12">The sequence shown here is derived from an EMBL/GenBank/DDBJ whole genome shotgun (WGS) entry which is preliminary data.</text>
</comment>
<dbReference type="SUPFAM" id="SSF56059">
    <property type="entry name" value="Glutathione synthetase ATP-binding domain-like"/>
    <property type="match status" value="1"/>
</dbReference>
<dbReference type="PROSITE" id="PS51221">
    <property type="entry name" value="TTL"/>
    <property type="match status" value="1"/>
</dbReference>
<evidence type="ECO:0000313" key="13">
    <source>
        <dbReference type="Proteomes" id="UP000232323"/>
    </source>
</evidence>
<proteinExistence type="inferred from homology"/>
<accession>A0A250XCF9</accession>
<keyword evidence="3" id="KW-0963">Cytoplasm</keyword>
<dbReference type="GO" id="GO:0015631">
    <property type="term" value="F:tubulin binding"/>
    <property type="evidence" value="ECO:0007669"/>
    <property type="project" value="TreeGrafter"/>
</dbReference>
<keyword evidence="7" id="KW-0067">ATP-binding</keyword>
<dbReference type="GO" id="GO:0000226">
    <property type="term" value="P:microtubule cytoskeleton organization"/>
    <property type="evidence" value="ECO:0007669"/>
    <property type="project" value="TreeGrafter"/>
</dbReference>
<name>A0A250XCF9_9CHLO</name>
<dbReference type="GO" id="GO:0036064">
    <property type="term" value="C:ciliary basal body"/>
    <property type="evidence" value="ECO:0007669"/>
    <property type="project" value="TreeGrafter"/>
</dbReference>
<dbReference type="EMBL" id="BEGY01000054">
    <property type="protein sequence ID" value="GAX80569.1"/>
    <property type="molecule type" value="Genomic_DNA"/>
</dbReference>
<feature type="compositionally biased region" description="Low complexity" evidence="11">
    <location>
        <begin position="423"/>
        <end position="437"/>
    </location>
</feature>
<evidence type="ECO:0008006" key="14">
    <source>
        <dbReference type="Google" id="ProtNLM"/>
    </source>
</evidence>
<sequence length="473" mass="52997">MGIRFKTDFSQFVVSANLKRRGWEEITSVLDDDWDIYWANVATVKFIFGPDNGLRLQAGQLINHFPNHYELTRKDLLVKNIKRHQRTLKRDGGPSDDIIPTTFVLPQDYALFVEEYRKAPNTTWIMKPSSRSQGKGIFLINKLSQIKAWSSNLLPPAMRHSADSYVVSRYIDNPLLIGGKKFDLRLYVVVTSFKPLQVYMSKLGFARFCNLKYIPGADEIDNEYVHLTNVAIQKNGEDYNEKHGNKWTLEDLRLYIEAIRGVETCEKLFSEIEGVVIKSLKACQNIIINDRHCFELYGFDIILDQELRPWLIEVNASPSLSTTTQSDRLLKFKVINDVLLLVTPPDWLPLTLDTSSAQTQGTQPQRSLAVPRTSVGSFRLIYDEEAEAERQVMSFSRSQRASSEVGGASFSANGPWTPGGALRRSGSSVGVQSSQQGSGSGAGSRPGTSSYQSSDSGSGRRRPMSAARARPGL</sequence>
<dbReference type="GO" id="GO:0070740">
    <property type="term" value="F:tubulin-glutamic acid ligase activity"/>
    <property type="evidence" value="ECO:0007669"/>
    <property type="project" value="TreeGrafter"/>
</dbReference>
<evidence type="ECO:0000256" key="11">
    <source>
        <dbReference type="SAM" id="MobiDB-lite"/>
    </source>
</evidence>
<dbReference type="PANTHER" id="PTHR12241:SF31">
    <property type="entry name" value="POLYGLUTAMYLASE COMPLEX SUBUNIT TTLL1"/>
    <property type="match status" value="1"/>
</dbReference>
<evidence type="ECO:0000256" key="10">
    <source>
        <dbReference type="ARBA" id="ARBA00023273"/>
    </source>
</evidence>
<dbReference type="OrthoDB" id="564098at2759"/>
<keyword evidence="5" id="KW-0493">Microtubule</keyword>
<evidence type="ECO:0000256" key="4">
    <source>
        <dbReference type="ARBA" id="ARBA00022598"/>
    </source>
</evidence>
<evidence type="ECO:0000256" key="2">
    <source>
        <dbReference type="ARBA" id="ARBA00006118"/>
    </source>
</evidence>